<dbReference type="Pfam" id="PF00108">
    <property type="entry name" value="Thiolase_N"/>
    <property type="match status" value="1"/>
</dbReference>
<dbReference type="Pfam" id="PF00109">
    <property type="entry name" value="ketoacyl-synt"/>
    <property type="match status" value="1"/>
</dbReference>
<dbReference type="PANTHER" id="PTHR11712:SF321">
    <property type="entry name" value="3-OXOACYL-[ACYL-CARRIER-PROTEIN] SYNTHASE 2"/>
    <property type="match status" value="1"/>
</dbReference>
<dbReference type="PANTHER" id="PTHR11712">
    <property type="entry name" value="POLYKETIDE SYNTHASE-RELATED"/>
    <property type="match status" value="1"/>
</dbReference>
<dbReference type="SMART" id="SM00825">
    <property type="entry name" value="PKS_KS"/>
    <property type="match status" value="1"/>
</dbReference>
<dbReference type="PROSITE" id="PS00606">
    <property type="entry name" value="KS3_1"/>
    <property type="match status" value="1"/>
</dbReference>
<dbReference type="SUPFAM" id="SSF53901">
    <property type="entry name" value="Thiolase-like"/>
    <property type="match status" value="3"/>
</dbReference>
<dbReference type="InterPro" id="IPR016039">
    <property type="entry name" value="Thiolase-like"/>
</dbReference>
<sequence length="511" mass="52057">MSNLSDPIVIVSAVRSPLGRFMGDLAPIEASALGAHVIRAALERARLAPERADEVLMGCVLPAGQGQAPARQAARGAGLPDAVGATTINKVCGSGIKATMLAHDLIRAGSAGIVVAGGMESMSNAPEEIVADLGCKVGGVVPSRTDDPTAGFDPDRIVPPKDQRKMDRFILFALAAAEEAIEQSGWKSATAREKHRTATVIASGIGGFPAISEAVRTADQRGVRRLSPFTIPSFLVNLAAGQVSIRYGFKGPIGAPVTACAAGVQAIGDAARLIRAGEADIAVCGGAEACINTVSLGGFAAARSLSTGFNERPHRASRPFDADRDGFVMGEGAGVIVIEALDHALARGAVPIAELVGYGTTADAHHITSGPEDGAGARRAMELAIAQAGIQPSDIGHLNAHATSTPVGDRGEIVAIKSVFGGDGGIAVSATKSATGHLLGAAGGLEAIFTLLALRDQIAPPTLNLETPDPAADGIDFVAARAREMSCEYAISNGFGFGGVNASILLRRWIG</sequence>
<accession>A0ABZ2BGE9</accession>
<gene>
    <name evidence="5" type="ORF">RB548_07535</name>
</gene>
<dbReference type="InterPro" id="IPR020616">
    <property type="entry name" value="Thiolase_N"/>
</dbReference>
<dbReference type="GO" id="GO:0004315">
    <property type="term" value="F:3-oxoacyl-[acyl-carrier-protein] synthase activity"/>
    <property type="evidence" value="ECO:0007669"/>
    <property type="project" value="UniProtKB-EC"/>
</dbReference>
<dbReference type="Gene3D" id="3.40.47.10">
    <property type="match status" value="2"/>
</dbReference>
<dbReference type="RefSeq" id="WP_331374323.1">
    <property type="nucleotide sequence ID" value="NZ_CP133148.1"/>
</dbReference>
<evidence type="ECO:0000256" key="2">
    <source>
        <dbReference type="ARBA" id="ARBA00022679"/>
    </source>
</evidence>
<evidence type="ECO:0000313" key="6">
    <source>
        <dbReference type="Proteomes" id="UP001432360"/>
    </source>
</evidence>
<keyword evidence="2 3" id="KW-0808">Transferase</keyword>
<evidence type="ECO:0000313" key="5">
    <source>
        <dbReference type="EMBL" id="WVT05230.1"/>
    </source>
</evidence>
<evidence type="ECO:0000256" key="1">
    <source>
        <dbReference type="ARBA" id="ARBA00008467"/>
    </source>
</evidence>
<dbReference type="InterPro" id="IPR000794">
    <property type="entry name" value="Beta-ketoacyl_synthase"/>
</dbReference>
<dbReference type="EMBL" id="CP133148">
    <property type="protein sequence ID" value="WVT05230.1"/>
    <property type="molecule type" value="Genomic_DNA"/>
</dbReference>
<keyword evidence="6" id="KW-1185">Reference proteome</keyword>
<dbReference type="Proteomes" id="UP001432360">
    <property type="component" value="Chromosome"/>
</dbReference>
<dbReference type="InterPro" id="IPR018201">
    <property type="entry name" value="Ketoacyl_synth_AS"/>
</dbReference>
<name>A0ABZ2BGE9_9HYPH</name>
<dbReference type="InterPro" id="IPR014030">
    <property type="entry name" value="Ketoacyl_synth_N"/>
</dbReference>
<dbReference type="CDD" id="cd00834">
    <property type="entry name" value="KAS_I_II"/>
    <property type="match status" value="1"/>
</dbReference>
<keyword evidence="5" id="KW-0012">Acyltransferase</keyword>
<dbReference type="PROSITE" id="PS52004">
    <property type="entry name" value="KS3_2"/>
    <property type="match status" value="1"/>
</dbReference>
<evidence type="ECO:0000259" key="4">
    <source>
        <dbReference type="PROSITE" id="PS52004"/>
    </source>
</evidence>
<dbReference type="NCBIfam" id="NF005589">
    <property type="entry name" value="PRK07314.1"/>
    <property type="match status" value="1"/>
</dbReference>
<proteinExistence type="inferred from homology"/>
<comment type="similarity">
    <text evidence="1 3">Belongs to the thiolase-like superfamily. Beta-ketoacyl-ACP synthases family.</text>
</comment>
<organism evidence="5 6">
    <name type="scientific">Sinorhizobium chiapasense</name>
    <dbReference type="NCBI Taxonomy" id="501572"/>
    <lineage>
        <taxon>Bacteria</taxon>
        <taxon>Pseudomonadati</taxon>
        <taxon>Pseudomonadota</taxon>
        <taxon>Alphaproteobacteria</taxon>
        <taxon>Hyphomicrobiales</taxon>
        <taxon>Rhizobiaceae</taxon>
        <taxon>Sinorhizobium/Ensifer group</taxon>
        <taxon>Sinorhizobium</taxon>
    </lineage>
</organism>
<dbReference type="InterPro" id="IPR020841">
    <property type="entry name" value="PKS_Beta-ketoAc_synthase_dom"/>
</dbReference>
<feature type="domain" description="Ketosynthase family 3 (KS3)" evidence="4">
    <location>
        <begin position="80"/>
        <end position="508"/>
    </location>
</feature>
<dbReference type="InterPro" id="IPR014031">
    <property type="entry name" value="Ketoacyl_synth_C"/>
</dbReference>
<protein>
    <submittedName>
        <fullName evidence="5">Beta-ketoacyl-ACP synthase</fullName>
        <ecNumber evidence="5">2.3.1.179</ecNumber>
    </submittedName>
</protein>
<dbReference type="EC" id="2.3.1.179" evidence="5"/>
<evidence type="ECO:0000256" key="3">
    <source>
        <dbReference type="RuleBase" id="RU003694"/>
    </source>
</evidence>
<reference evidence="5" key="1">
    <citation type="submission" date="2023-08" db="EMBL/GenBank/DDBJ databases">
        <title>Complete genome sequence of Sinorhizobium chiapanecum ITTG S70 isolated from Acaciella angustissima nodules in Chiapas-Mexico.</title>
        <authorList>
            <person name="Rincon-Rosales R."/>
            <person name="Rogel M.A."/>
            <person name="Rincon-Medina C.I."/>
            <person name="Guerrero G."/>
            <person name="Manzano-Gomez L.A."/>
            <person name="Lopez-Lopez A."/>
            <person name="Rincon Molina F.A."/>
            <person name="Martinez-Romero E."/>
        </authorList>
    </citation>
    <scope>NUCLEOTIDE SEQUENCE</scope>
    <source>
        <strain evidence="5">ITTG S70</strain>
    </source>
</reference>
<dbReference type="Pfam" id="PF02801">
    <property type="entry name" value="Ketoacyl-synt_C"/>
    <property type="match status" value="1"/>
</dbReference>
<dbReference type="NCBIfam" id="NF004970">
    <property type="entry name" value="PRK06333.1"/>
    <property type="match status" value="1"/>
</dbReference>